<dbReference type="InterPro" id="IPR035965">
    <property type="entry name" value="PAS-like_dom_sf"/>
</dbReference>
<dbReference type="Proteomes" id="UP001361570">
    <property type="component" value="Unassembled WGS sequence"/>
</dbReference>
<dbReference type="Gene3D" id="3.20.20.450">
    <property type="entry name" value="EAL domain"/>
    <property type="match status" value="1"/>
</dbReference>
<comment type="caution">
    <text evidence="5">The sequence shown here is derived from an EMBL/GenBank/DDBJ whole genome shotgun (WGS) entry which is preliminary data.</text>
</comment>
<reference evidence="5 6" key="1">
    <citation type="submission" date="2024-03" db="EMBL/GenBank/DDBJ databases">
        <title>Draft genome sequence of Klenkia sp. LSe6-5.</title>
        <authorList>
            <person name="Duangmal K."/>
            <person name="Chantavorakit T."/>
        </authorList>
    </citation>
    <scope>NUCLEOTIDE SEQUENCE [LARGE SCALE GENOMIC DNA]</scope>
    <source>
        <strain evidence="5 6">LSe6-5</strain>
    </source>
</reference>
<organism evidence="5 6">
    <name type="scientific">Klenkia sesuvii</name>
    <dbReference type="NCBI Taxonomy" id="3103137"/>
    <lineage>
        <taxon>Bacteria</taxon>
        <taxon>Bacillati</taxon>
        <taxon>Actinomycetota</taxon>
        <taxon>Actinomycetes</taxon>
        <taxon>Geodermatophilales</taxon>
        <taxon>Geodermatophilaceae</taxon>
        <taxon>Klenkia</taxon>
    </lineage>
</organism>
<dbReference type="PROSITE" id="PS50883">
    <property type="entry name" value="EAL"/>
    <property type="match status" value="1"/>
</dbReference>
<dbReference type="InterPro" id="IPR000014">
    <property type="entry name" value="PAS"/>
</dbReference>
<dbReference type="CDD" id="cd01948">
    <property type="entry name" value="EAL"/>
    <property type="match status" value="1"/>
</dbReference>
<feature type="domain" description="EAL" evidence="3">
    <location>
        <begin position="459"/>
        <end position="712"/>
    </location>
</feature>
<feature type="domain" description="PAS" evidence="2">
    <location>
        <begin position="165"/>
        <end position="235"/>
    </location>
</feature>
<feature type="domain" description="PAS" evidence="2">
    <location>
        <begin position="59"/>
        <end position="89"/>
    </location>
</feature>
<dbReference type="SMART" id="SM00052">
    <property type="entry name" value="EAL"/>
    <property type="match status" value="1"/>
</dbReference>
<dbReference type="NCBIfam" id="TIGR00229">
    <property type="entry name" value="sensory_box"/>
    <property type="match status" value="1"/>
</dbReference>
<dbReference type="InterPro" id="IPR029787">
    <property type="entry name" value="Nucleotide_cyclase"/>
</dbReference>
<feature type="compositionally biased region" description="Low complexity" evidence="1">
    <location>
        <begin position="1"/>
        <end position="24"/>
    </location>
</feature>
<dbReference type="Pfam" id="PF13426">
    <property type="entry name" value="PAS_9"/>
    <property type="match status" value="1"/>
</dbReference>
<dbReference type="PANTHER" id="PTHR44757">
    <property type="entry name" value="DIGUANYLATE CYCLASE DGCP"/>
    <property type="match status" value="1"/>
</dbReference>
<name>A0ABU8E1K6_9ACTN</name>
<dbReference type="InterPro" id="IPR043128">
    <property type="entry name" value="Rev_trsase/Diguanyl_cyclase"/>
</dbReference>
<proteinExistence type="predicted"/>
<dbReference type="SUPFAM" id="SSF55785">
    <property type="entry name" value="PYP-like sensor domain (PAS domain)"/>
    <property type="match status" value="2"/>
</dbReference>
<dbReference type="PROSITE" id="PS50887">
    <property type="entry name" value="GGDEF"/>
    <property type="match status" value="1"/>
</dbReference>
<gene>
    <name evidence="5" type="ORF">TEK04_20650</name>
</gene>
<dbReference type="Pfam" id="PF00563">
    <property type="entry name" value="EAL"/>
    <property type="match status" value="1"/>
</dbReference>
<dbReference type="InterPro" id="IPR000160">
    <property type="entry name" value="GGDEF_dom"/>
</dbReference>
<evidence type="ECO:0000256" key="1">
    <source>
        <dbReference type="SAM" id="MobiDB-lite"/>
    </source>
</evidence>
<dbReference type="EMBL" id="JBAPLU010000036">
    <property type="protein sequence ID" value="MEI4274142.1"/>
    <property type="molecule type" value="Genomic_DNA"/>
</dbReference>
<dbReference type="SMART" id="SM00267">
    <property type="entry name" value="GGDEF"/>
    <property type="match status" value="1"/>
</dbReference>
<feature type="region of interest" description="Disordered" evidence="1">
    <location>
        <begin position="1"/>
        <end position="38"/>
    </location>
</feature>
<dbReference type="InterPro" id="IPR035919">
    <property type="entry name" value="EAL_sf"/>
</dbReference>
<dbReference type="SMART" id="SM00091">
    <property type="entry name" value="PAS"/>
    <property type="match status" value="2"/>
</dbReference>
<dbReference type="PROSITE" id="PS50112">
    <property type="entry name" value="PAS"/>
    <property type="match status" value="2"/>
</dbReference>
<dbReference type="Pfam" id="PF08447">
    <property type="entry name" value="PAS_3"/>
    <property type="match status" value="1"/>
</dbReference>
<accession>A0ABU8E1K6</accession>
<keyword evidence="6" id="KW-1185">Reference proteome</keyword>
<dbReference type="CDD" id="cd01949">
    <property type="entry name" value="GGDEF"/>
    <property type="match status" value="1"/>
</dbReference>
<dbReference type="PANTHER" id="PTHR44757:SF2">
    <property type="entry name" value="BIOFILM ARCHITECTURE MAINTENANCE PROTEIN MBAA"/>
    <property type="match status" value="1"/>
</dbReference>
<evidence type="ECO:0000313" key="5">
    <source>
        <dbReference type="EMBL" id="MEI4274142.1"/>
    </source>
</evidence>
<sequence>MPIPTTTVPAPAGVWATAPAGTPTGTPPGPPPGVSSDADRITTALVHAATVRVDLALLVVVVDPTGTRVRWANAGVERLLGHAVADLLGMPLDKLLPGTTAPGPAPLLRRERSVGAELRVRTRTGELVDVLVYATPSPEAGVWALSVRHARSDAEQALADSAAAHERRFTTLTERSPVPTLLSEQGLRLAHVNDAFCRLTGRQAEQLLGTGWLSVVHAEDADEVVGCAVAALTGEVGEVRARLVRAPGDERTTVVRFAHVHTPGLGSGFVATIEDVTERLAFESRLAHQATHDPLTGLPNRTRLAAFVAERFVPGAAGGLACLFLDIDDFKVVNDSLGHAAGDQLLVQVARRLRSVVRPDDLVVRFGGDEFVVVCQDVDEDGAVYLGDRISAELARPVQLGGVAVGVRVSVGVTVQTAEHAGADDLVRDCDIAMYQAKTGGKGRVSVLDQDARAQAGDKLRLVADLRAAVEDGGLSLAYQPVVDAGTLAPVGVEALARWEHPRRGWIRPDVFVPLAEESGLIDGLGAFVVQEACRQLAVWDADLGPGAPAVVHVNVSALQLDEHLPPLVSEAVARHGLAPGRLCVELTESALARHPERALRVLERLRDLGVTIAVDDFGTGYSSLAHLRQLPVDCLKIDRTFVAELSEGHPEITGAVVALATGLGLSSVAEGVETAEQAATLAELGATHLQGFGIAKPMDGAATAAWFAERAR</sequence>
<evidence type="ECO:0000259" key="2">
    <source>
        <dbReference type="PROSITE" id="PS50112"/>
    </source>
</evidence>
<feature type="domain" description="GGDEF" evidence="4">
    <location>
        <begin position="318"/>
        <end position="450"/>
    </location>
</feature>
<dbReference type="InterPro" id="IPR013655">
    <property type="entry name" value="PAS_fold_3"/>
</dbReference>
<dbReference type="Pfam" id="PF00990">
    <property type="entry name" value="GGDEF"/>
    <property type="match status" value="1"/>
</dbReference>
<dbReference type="InterPro" id="IPR052155">
    <property type="entry name" value="Biofilm_reg_signaling"/>
</dbReference>
<dbReference type="CDD" id="cd00130">
    <property type="entry name" value="PAS"/>
    <property type="match status" value="2"/>
</dbReference>
<protein>
    <submittedName>
        <fullName evidence="5">EAL domain-containing protein</fullName>
    </submittedName>
</protein>
<dbReference type="Gene3D" id="3.30.70.270">
    <property type="match status" value="1"/>
</dbReference>
<dbReference type="SUPFAM" id="SSF55073">
    <property type="entry name" value="Nucleotide cyclase"/>
    <property type="match status" value="1"/>
</dbReference>
<evidence type="ECO:0000313" key="6">
    <source>
        <dbReference type="Proteomes" id="UP001361570"/>
    </source>
</evidence>
<evidence type="ECO:0000259" key="4">
    <source>
        <dbReference type="PROSITE" id="PS50887"/>
    </source>
</evidence>
<dbReference type="NCBIfam" id="TIGR00254">
    <property type="entry name" value="GGDEF"/>
    <property type="match status" value="1"/>
</dbReference>
<dbReference type="Gene3D" id="3.30.450.20">
    <property type="entry name" value="PAS domain"/>
    <property type="match status" value="2"/>
</dbReference>
<dbReference type="InterPro" id="IPR001633">
    <property type="entry name" value="EAL_dom"/>
</dbReference>
<dbReference type="SUPFAM" id="SSF141868">
    <property type="entry name" value="EAL domain-like"/>
    <property type="match status" value="1"/>
</dbReference>
<dbReference type="RefSeq" id="WP_336406257.1">
    <property type="nucleotide sequence ID" value="NZ_JBAPLU010000036.1"/>
</dbReference>
<evidence type="ECO:0000259" key="3">
    <source>
        <dbReference type="PROSITE" id="PS50883"/>
    </source>
</evidence>